<reference evidence="7 8" key="1">
    <citation type="submission" date="2024-10" db="EMBL/GenBank/DDBJ databases">
        <title>Updated reference genomes for cyclostephanoid diatoms.</title>
        <authorList>
            <person name="Roberts W.R."/>
            <person name="Alverson A.J."/>
        </authorList>
    </citation>
    <scope>NUCLEOTIDE SEQUENCE [LARGE SCALE GENOMIC DNA]</scope>
    <source>
        <strain evidence="7 8">AJA010-31</strain>
    </source>
</reference>
<dbReference type="GO" id="GO:0008270">
    <property type="term" value="F:zinc ion binding"/>
    <property type="evidence" value="ECO:0007669"/>
    <property type="project" value="UniProtKB-KW"/>
</dbReference>
<dbReference type="Gene3D" id="6.10.140.2220">
    <property type="match status" value="1"/>
</dbReference>
<evidence type="ECO:0000256" key="3">
    <source>
        <dbReference type="ARBA" id="ARBA00022833"/>
    </source>
</evidence>
<keyword evidence="8" id="KW-1185">Reference proteome</keyword>
<evidence type="ECO:0000256" key="1">
    <source>
        <dbReference type="ARBA" id="ARBA00022723"/>
    </source>
</evidence>
<evidence type="ECO:0000313" key="8">
    <source>
        <dbReference type="Proteomes" id="UP001530400"/>
    </source>
</evidence>
<dbReference type="EMBL" id="JALLPJ020000266">
    <property type="protein sequence ID" value="KAL3797160.1"/>
    <property type="molecule type" value="Genomic_DNA"/>
</dbReference>
<accession>A0ABD3QGU7</accession>
<keyword evidence="3" id="KW-0862">Zinc</keyword>
<evidence type="ECO:0000313" key="7">
    <source>
        <dbReference type="EMBL" id="KAL3797160.1"/>
    </source>
</evidence>
<dbReference type="SUPFAM" id="SSF144232">
    <property type="entry name" value="HIT/MYND zinc finger-like"/>
    <property type="match status" value="1"/>
</dbReference>
<gene>
    <name evidence="7" type="ORF">ACHAWO_001009</name>
</gene>
<evidence type="ECO:0000256" key="4">
    <source>
        <dbReference type="PROSITE-ProRule" id="PRU00134"/>
    </source>
</evidence>
<name>A0ABD3QGU7_9STRA</name>
<evidence type="ECO:0000256" key="2">
    <source>
        <dbReference type="ARBA" id="ARBA00022771"/>
    </source>
</evidence>
<evidence type="ECO:0000259" key="6">
    <source>
        <dbReference type="PROSITE" id="PS50865"/>
    </source>
</evidence>
<evidence type="ECO:0000256" key="5">
    <source>
        <dbReference type="SAM" id="SignalP"/>
    </source>
</evidence>
<organism evidence="7 8">
    <name type="scientific">Cyclotella atomus</name>
    <dbReference type="NCBI Taxonomy" id="382360"/>
    <lineage>
        <taxon>Eukaryota</taxon>
        <taxon>Sar</taxon>
        <taxon>Stramenopiles</taxon>
        <taxon>Ochrophyta</taxon>
        <taxon>Bacillariophyta</taxon>
        <taxon>Coscinodiscophyceae</taxon>
        <taxon>Thalassiosirophycidae</taxon>
        <taxon>Stephanodiscales</taxon>
        <taxon>Stephanodiscaceae</taxon>
        <taxon>Cyclotella</taxon>
    </lineage>
</organism>
<dbReference type="Pfam" id="PF01753">
    <property type="entry name" value="zf-MYND"/>
    <property type="match status" value="1"/>
</dbReference>
<proteinExistence type="predicted"/>
<feature type="signal peptide" evidence="5">
    <location>
        <begin position="1"/>
        <end position="19"/>
    </location>
</feature>
<sequence length="168" mass="19484">MWKAYVILVLLLECAELTSKDLWLAPEILECNPMGALRRKYKPSTVLDKVIIVFMQPTIERFHSKKLDYQSIEYDLGGVLSAIHKPDSPEKQTEFLEQRKSEAKMAKRSAVSGQETMRHYRVCQNDFLACNMKECPCKKAIYCSNECRMTDWSEHKVICPFSKKNIAK</sequence>
<dbReference type="PROSITE" id="PS50865">
    <property type="entry name" value="ZF_MYND_2"/>
    <property type="match status" value="1"/>
</dbReference>
<keyword evidence="5" id="KW-0732">Signal</keyword>
<feature type="chain" id="PRO_5044857370" description="MYND-type domain-containing protein" evidence="5">
    <location>
        <begin position="20"/>
        <end position="168"/>
    </location>
</feature>
<keyword evidence="1" id="KW-0479">Metal-binding</keyword>
<keyword evidence="2 4" id="KW-0863">Zinc-finger</keyword>
<protein>
    <recommendedName>
        <fullName evidence="6">MYND-type domain-containing protein</fullName>
    </recommendedName>
</protein>
<comment type="caution">
    <text evidence="7">The sequence shown here is derived from an EMBL/GenBank/DDBJ whole genome shotgun (WGS) entry which is preliminary data.</text>
</comment>
<dbReference type="Proteomes" id="UP001530400">
    <property type="component" value="Unassembled WGS sequence"/>
</dbReference>
<dbReference type="InterPro" id="IPR002893">
    <property type="entry name" value="Znf_MYND"/>
</dbReference>
<feature type="domain" description="MYND-type" evidence="6">
    <location>
        <begin position="120"/>
        <end position="159"/>
    </location>
</feature>
<dbReference type="AlphaFoldDB" id="A0ABD3QGU7"/>